<proteinExistence type="predicted"/>
<keyword evidence="2" id="KW-1185">Reference proteome</keyword>
<organism evidence="1 2">
    <name type="scientific">Solea senegalensis</name>
    <name type="common">Senegalese sole</name>
    <dbReference type="NCBI Taxonomy" id="28829"/>
    <lineage>
        <taxon>Eukaryota</taxon>
        <taxon>Metazoa</taxon>
        <taxon>Chordata</taxon>
        <taxon>Craniata</taxon>
        <taxon>Vertebrata</taxon>
        <taxon>Euteleostomi</taxon>
        <taxon>Actinopterygii</taxon>
        <taxon>Neopterygii</taxon>
        <taxon>Teleostei</taxon>
        <taxon>Neoteleostei</taxon>
        <taxon>Acanthomorphata</taxon>
        <taxon>Carangaria</taxon>
        <taxon>Pleuronectiformes</taxon>
        <taxon>Pleuronectoidei</taxon>
        <taxon>Soleidae</taxon>
        <taxon>Solea</taxon>
    </lineage>
</organism>
<protein>
    <submittedName>
        <fullName evidence="1">Uncharacterized protein</fullName>
    </submittedName>
</protein>
<name>A0AAV6RVP2_SOLSE</name>
<reference evidence="1 2" key="1">
    <citation type="journal article" date="2021" name="Sci. Rep.">
        <title>Chromosome anchoring in Senegalese sole (Solea senegalensis) reveals sex-associated markers and genome rearrangements in flatfish.</title>
        <authorList>
            <person name="Guerrero-Cozar I."/>
            <person name="Gomez-Garrido J."/>
            <person name="Berbel C."/>
            <person name="Martinez-Blanch J.F."/>
            <person name="Alioto T."/>
            <person name="Claros M.G."/>
            <person name="Gagnaire P.A."/>
            <person name="Manchado M."/>
        </authorList>
    </citation>
    <scope>NUCLEOTIDE SEQUENCE [LARGE SCALE GENOMIC DNA]</scope>
    <source>
        <strain evidence="1">Sse05_10M</strain>
    </source>
</reference>
<dbReference type="EMBL" id="JAGKHQ010000009">
    <property type="protein sequence ID" value="KAG7508994.1"/>
    <property type="molecule type" value="Genomic_DNA"/>
</dbReference>
<sequence>MSEHQEEFMLEIEAKLFGLAVKELHQICEYCKISGKDSEDVKHKTHRALVKHIVKFCERDEFLEREDEGLSVLLELNKALNAQRENSAETDDVGVASLVAPPAADGGEEETARSAWHTSGRQLGDRVPFLPSLETQIARETARDYRTQSRDRDSGCNSCWPSSGFRKDFRINGHVADVATRELLT</sequence>
<dbReference type="AlphaFoldDB" id="A0AAV6RVP2"/>
<dbReference type="Proteomes" id="UP000693946">
    <property type="component" value="Linkage Group LG17"/>
</dbReference>
<gene>
    <name evidence="1" type="ORF">JOB18_031126</name>
</gene>
<accession>A0AAV6RVP2</accession>
<comment type="caution">
    <text evidence="1">The sequence shown here is derived from an EMBL/GenBank/DDBJ whole genome shotgun (WGS) entry which is preliminary data.</text>
</comment>
<evidence type="ECO:0000313" key="2">
    <source>
        <dbReference type="Proteomes" id="UP000693946"/>
    </source>
</evidence>
<evidence type="ECO:0000313" key="1">
    <source>
        <dbReference type="EMBL" id="KAG7508994.1"/>
    </source>
</evidence>